<reference evidence="3" key="2">
    <citation type="submission" date="2015-01" db="EMBL/GenBank/DDBJ databases">
        <title>Evolutionary Origins and Diversification of the Mycorrhizal Mutualists.</title>
        <authorList>
            <consortium name="DOE Joint Genome Institute"/>
            <consortium name="Mycorrhizal Genomics Consortium"/>
            <person name="Kohler A."/>
            <person name="Kuo A."/>
            <person name="Nagy L.G."/>
            <person name="Floudas D."/>
            <person name="Copeland A."/>
            <person name="Barry K.W."/>
            <person name="Cichocki N."/>
            <person name="Veneault-Fourrey C."/>
            <person name="LaButti K."/>
            <person name="Lindquist E.A."/>
            <person name="Lipzen A."/>
            <person name="Lundell T."/>
            <person name="Morin E."/>
            <person name="Murat C."/>
            <person name="Riley R."/>
            <person name="Ohm R."/>
            <person name="Sun H."/>
            <person name="Tunlid A."/>
            <person name="Henrissat B."/>
            <person name="Grigoriev I.V."/>
            <person name="Hibbett D.S."/>
            <person name="Martin F."/>
        </authorList>
    </citation>
    <scope>NUCLEOTIDE SEQUENCE [LARGE SCALE GENOMIC DNA]</scope>
    <source>
        <strain evidence="3">LaAM-08-1</strain>
    </source>
</reference>
<proteinExistence type="predicted"/>
<feature type="compositionally biased region" description="Basic and acidic residues" evidence="1">
    <location>
        <begin position="47"/>
        <end position="57"/>
    </location>
</feature>
<accession>A0A0C9WH10</accession>
<dbReference type="EMBL" id="KN839203">
    <property type="protein sequence ID" value="KIJ90379.1"/>
    <property type="molecule type" value="Genomic_DNA"/>
</dbReference>
<dbReference type="HOGENOM" id="CLU_2794351_0_0_1"/>
<protein>
    <submittedName>
        <fullName evidence="2">Uncharacterized protein</fullName>
    </submittedName>
</protein>
<evidence type="ECO:0000313" key="2">
    <source>
        <dbReference type="EMBL" id="KIJ90379.1"/>
    </source>
</evidence>
<organism evidence="2 3">
    <name type="scientific">Laccaria amethystina LaAM-08-1</name>
    <dbReference type="NCBI Taxonomy" id="1095629"/>
    <lineage>
        <taxon>Eukaryota</taxon>
        <taxon>Fungi</taxon>
        <taxon>Dikarya</taxon>
        <taxon>Basidiomycota</taxon>
        <taxon>Agaricomycotina</taxon>
        <taxon>Agaricomycetes</taxon>
        <taxon>Agaricomycetidae</taxon>
        <taxon>Agaricales</taxon>
        <taxon>Agaricineae</taxon>
        <taxon>Hydnangiaceae</taxon>
        <taxon>Laccaria</taxon>
    </lineage>
</organism>
<keyword evidence="3" id="KW-1185">Reference proteome</keyword>
<evidence type="ECO:0000256" key="1">
    <source>
        <dbReference type="SAM" id="MobiDB-lite"/>
    </source>
</evidence>
<dbReference type="AlphaFoldDB" id="A0A0C9WH10"/>
<feature type="region of interest" description="Disordered" evidence="1">
    <location>
        <begin position="47"/>
        <end position="68"/>
    </location>
</feature>
<sequence>MLMFPAHRIPVVLNRPPNAVLALVVPVKCLCLERVVGGVERKEVVEQPESRGREGKRGLFPYDAYTTT</sequence>
<evidence type="ECO:0000313" key="3">
    <source>
        <dbReference type="Proteomes" id="UP000054477"/>
    </source>
</evidence>
<reference evidence="2 3" key="1">
    <citation type="submission" date="2014-04" db="EMBL/GenBank/DDBJ databases">
        <authorList>
            <consortium name="DOE Joint Genome Institute"/>
            <person name="Kuo A."/>
            <person name="Kohler A."/>
            <person name="Nagy L.G."/>
            <person name="Floudas D."/>
            <person name="Copeland A."/>
            <person name="Barry K.W."/>
            <person name="Cichocki N."/>
            <person name="Veneault-Fourrey C."/>
            <person name="LaButti K."/>
            <person name="Lindquist E.A."/>
            <person name="Lipzen A."/>
            <person name="Lundell T."/>
            <person name="Morin E."/>
            <person name="Murat C."/>
            <person name="Sun H."/>
            <person name="Tunlid A."/>
            <person name="Henrissat B."/>
            <person name="Grigoriev I.V."/>
            <person name="Hibbett D.S."/>
            <person name="Martin F."/>
            <person name="Nordberg H.P."/>
            <person name="Cantor M.N."/>
            <person name="Hua S.X."/>
        </authorList>
    </citation>
    <scope>NUCLEOTIDE SEQUENCE [LARGE SCALE GENOMIC DNA]</scope>
    <source>
        <strain evidence="2 3">LaAM-08-1</strain>
    </source>
</reference>
<name>A0A0C9WH10_9AGAR</name>
<gene>
    <name evidence="2" type="ORF">K443DRAFT_549861</name>
</gene>
<dbReference type="Proteomes" id="UP000054477">
    <property type="component" value="Unassembled WGS sequence"/>
</dbReference>